<dbReference type="GO" id="GO:0016192">
    <property type="term" value="P:vesicle-mediated transport"/>
    <property type="evidence" value="ECO:0007669"/>
    <property type="project" value="InterPro"/>
</dbReference>
<keyword evidence="3" id="KW-0653">Protein transport</keyword>
<dbReference type="InterPro" id="IPR002553">
    <property type="entry name" value="Clathrin/coatomer_adapt-like_N"/>
</dbReference>
<dbReference type="Proteomes" id="UP000287651">
    <property type="component" value="Unassembled WGS sequence"/>
</dbReference>
<dbReference type="EMBL" id="AMZH03009444">
    <property type="protein sequence ID" value="RRT56840.1"/>
    <property type="molecule type" value="Genomic_DNA"/>
</dbReference>
<protein>
    <recommendedName>
        <fullName evidence="5">Clathrin/coatomer adaptor adaptin-like N-terminal domain-containing protein</fullName>
    </recommendedName>
</protein>
<dbReference type="InterPro" id="IPR050840">
    <property type="entry name" value="Adaptor_Complx_Large_Subunit"/>
</dbReference>
<dbReference type="AlphaFoldDB" id="A0A426YYM6"/>
<evidence type="ECO:0000259" key="5">
    <source>
        <dbReference type="Pfam" id="PF01602"/>
    </source>
</evidence>
<organism evidence="6 7">
    <name type="scientific">Ensete ventricosum</name>
    <name type="common">Abyssinian banana</name>
    <name type="synonym">Musa ensete</name>
    <dbReference type="NCBI Taxonomy" id="4639"/>
    <lineage>
        <taxon>Eukaryota</taxon>
        <taxon>Viridiplantae</taxon>
        <taxon>Streptophyta</taxon>
        <taxon>Embryophyta</taxon>
        <taxon>Tracheophyta</taxon>
        <taxon>Spermatophyta</taxon>
        <taxon>Magnoliopsida</taxon>
        <taxon>Liliopsida</taxon>
        <taxon>Zingiberales</taxon>
        <taxon>Musaceae</taxon>
        <taxon>Ensete</taxon>
    </lineage>
</organism>
<feature type="non-terminal residue" evidence="6">
    <location>
        <position position="1"/>
    </location>
</feature>
<comment type="caution">
    <text evidence="6">The sequence shown here is derived from an EMBL/GenBank/DDBJ whole genome shotgun (WGS) entry which is preliminary data.</text>
</comment>
<dbReference type="Gene3D" id="1.25.10.10">
    <property type="entry name" value="Leucine-rich Repeat Variant"/>
    <property type="match status" value="1"/>
</dbReference>
<accession>A0A426YYM6</accession>
<keyword evidence="2" id="KW-0813">Transport</keyword>
<dbReference type="GO" id="GO:0030117">
    <property type="term" value="C:membrane coat"/>
    <property type="evidence" value="ECO:0007669"/>
    <property type="project" value="InterPro"/>
</dbReference>
<comment type="subcellular location">
    <subcellularLocation>
        <location evidence="1">Endomembrane system</location>
    </subcellularLocation>
</comment>
<dbReference type="GO" id="GO:0012505">
    <property type="term" value="C:endomembrane system"/>
    <property type="evidence" value="ECO:0007669"/>
    <property type="project" value="UniProtKB-SubCell"/>
</dbReference>
<evidence type="ECO:0000313" key="6">
    <source>
        <dbReference type="EMBL" id="RRT56840.1"/>
    </source>
</evidence>
<name>A0A426YYM6_ENSVE</name>
<dbReference type="InterPro" id="IPR011989">
    <property type="entry name" value="ARM-like"/>
</dbReference>
<evidence type="ECO:0000256" key="3">
    <source>
        <dbReference type="ARBA" id="ARBA00022927"/>
    </source>
</evidence>
<evidence type="ECO:0000256" key="1">
    <source>
        <dbReference type="ARBA" id="ARBA00004308"/>
    </source>
</evidence>
<reference evidence="6 7" key="1">
    <citation type="journal article" date="2014" name="Agronomy (Basel)">
        <title>A Draft Genome Sequence for Ensete ventricosum, the Drought-Tolerant Tree Against Hunger.</title>
        <authorList>
            <person name="Harrison J."/>
            <person name="Moore K.A."/>
            <person name="Paszkiewicz K."/>
            <person name="Jones T."/>
            <person name="Grant M."/>
            <person name="Ambacheew D."/>
            <person name="Muzemil S."/>
            <person name="Studholme D.J."/>
        </authorList>
    </citation>
    <scope>NUCLEOTIDE SEQUENCE [LARGE SCALE GENOMIC DNA]</scope>
</reference>
<dbReference type="InterPro" id="IPR016024">
    <property type="entry name" value="ARM-type_fold"/>
</dbReference>
<proteinExistence type="predicted"/>
<dbReference type="PANTHER" id="PTHR22780">
    <property type="entry name" value="ADAPTIN, ALPHA/GAMMA/EPSILON"/>
    <property type="match status" value="1"/>
</dbReference>
<dbReference type="Pfam" id="PF01602">
    <property type="entry name" value="Adaptin_N"/>
    <property type="match status" value="1"/>
</dbReference>
<evidence type="ECO:0000256" key="2">
    <source>
        <dbReference type="ARBA" id="ARBA00022448"/>
    </source>
</evidence>
<dbReference type="GO" id="GO:0006886">
    <property type="term" value="P:intracellular protein transport"/>
    <property type="evidence" value="ECO:0007669"/>
    <property type="project" value="InterPro"/>
</dbReference>
<dbReference type="SUPFAM" id="SSF48371">
    <property type="entry name" value="ARM repeat"/>
    <property type="match status" value="1"/>
</dbReference>
<gene>
    <name evidence="6" type="ORF">B296_00047605</name>
</gene>
<feature type="domain" description="Clathrin/coatomer adaptor adaptin-like N-terminal" evidence="5">
    <location>
        <begin position="1"/>
        <end position="61"/>
    </location>
</feature>
<evidence type="ECO:0000313" key="7">
    <source>
        <dbReference type="Proteomes" id="UP000287651"/>
    </source>
</evidence>
<keyword evidence="4" id="KW-0472">Membrane</keyword>
<sequence>AGSYVKDDVWHALIVAISNGPDLQGYSVRSLYKAFQTSFEQVSLVRVVVWCIGEYGEMLVGNVGVLEVEELMTVSARFSFFVY</sequence>
<evidence type="ECO:0000256" key="4">
    <source>
        <dbReference type="ARBA" id="ARBA00023136"/>
    </source>
</evidence>